<organism evidence="10 11">
    <name type="scientific">Gossypium barbadense</name>
    <name type="common">Sea Island cotton</name>
    <name type="synonym">Hibiscus barbadensis</name>
    <dbReference type="NCBI Taxonomy" id="3634"/>
    <lineage>
        <taxon>Eukaryota</taxon>
        <taxon>Viridiplantae</taxon>
        <taxon>Streptophyta</taxon>
        <taxon>Embryophyta</taxon>
        <taxon>Tracheophyta</taxon>
        <taxon>Spermatophyta</taxon>
        <taxon>Magnoliopsida</taxon>
        <taxon>eudicotyledons</taxon>
        <taxon>Gunneridae</taxon>
        <taxon>Pentapetalae</taxon>
        <taxon>rosids</taxon>
        <taxon>malvids</taxon>
        <taxon>Malvales</taxon>
        <taxon>Malvaceae</taxon>
        <taxon>Malvoideae</taxon>
        <taxon>Gossypium</taxon>
    </lineage>
</organism>
<dbReference type="Gene3D" id="3.30.30.30">
    <property type="match status" value="1"/>
</dbReference>
<feature type="signal peptide" evidence="9">
    <location>
        <begin position="1"/>
        <end position="22"/>
    </location>
</feature>
<evidence type="ECO:0000256" key="1">
    <source>
        <dbReference type="ARBA" id="ARBA00004319"/>
    </source>
</evidence>
<name>A0A5J5R7W9_GOSBA</name>
<keyword evidence="11" id="KW-1185">Reference proteome</keyword>
<dbReference type="Proteomes" id="UP000327439">
    <property type="component" value="Chromosome D06"/>
</dbReference>
<evidence type="ECO:0000256" key="3">
    <source>
        <dbReference type="ARBA" id="ARBA00022741"/>
    </source>
</evidence>
<dbReference type="FunFam" id="1.20.1270.10:FF:000002">
    <property type="entry name" value="Heat shock 70 kDa protein 4"/>
    <property type="match status" value="1"/>
</dbReference>
<comment type="similarity">
    <text evidence="7">Belongs to the heat shock protein 70 (TC 1.A.33) family. HSP110/SSE subfamily.</text>
</comment>
<dbReference type="InterPro" id="IPR013126">
    <property type="entry name" value="Hsp_70_fam"/>
</dbReference>
<evidence type="ECO:0000256" key="9">
    <source>
        <dbReference type="SAM" id="SignalP"/>
    </source>
</evidence>
<dbReference type="FunFam" id="3.90.640.10:FF:000004">
    <property type="entry name" value="Heat shock 70 kDa protein 4"/>
    <property type="match status" value="1"/>
</dbReference>
<evidence type="ECO:0000256" key="2">
    <source>
        <dbReference type="ARBA" id="ARBA00022729"/>
    </source>
</evidence>
<dbReference type="InterPro" id="IPR018181">
    <property type="entry name" value="Heat_shock_70_CS"/>
</dbReference>
<accession>A0A5J5R7W9</accession>
<feature type="compositionally biased region" description="Polar residues" evidence="8">
    <location>
        <begin position="559"/>
        <end position="569"/>
    </location>
</feature>
<evidence type="ECO:0000256" key="4">
    <source>
        <dbReference type="ARBA" id="ARBA00022824"/>
    </source>
</evidence>
<dbReference type="Gene3D" id="1.20.1270.10">
    <property type="match status" value="1"/>
</dbReference>
<keyword evidence="3" id="KW-0547">Nucleotide-binding</keyword>
<dbReference type="Gene3D" id="3.30.420.40">
    <property type="match status" value="2"/>
</dbReference>
<dbReference type="SUPFAM" id="SSF100934">
    <property type="entry name" value="Heat shock protein 70kD (HSP70), C-terminal subdomain"/>
    <property type="match status" value="1"/>
</dbReference>
<feature type="region of interest" description="Disordered" evidence="8">
    <location>
        <begin position="559"/>
        <end position="611"/>
    </location>
</feature>
<evidence type="ECO:0000256" key="7">
    <source>
        <dbReference type="ARBA" id="ARBA00061090"/>
    </source>
</evidence>
<reference evidence="11" key="1">
    <citation type="journal article" date="2020" name="Nat. Genet.">
        <title>Genomic diversifications of five Gossypium allopolyploid species and their impact on cotton improvement.</title>
        <authorList>
            <person name="Chen Z.J."/>
            <person name="Sreedasyam A."/>
            <person name="Ando A."/>
            <person name="Song Q."/>
            <person name="De Santiago L.M."/>
            <person name="Hulse-Kemp A.M."/>
            <person name="Ding M."/>
            <person name="Ye W."/>
            <person name="Kirkbride R.C."/>
            <person name="Jenkins J."/>
            <person name="Plott C."/>
            <person name="Lovell J."/>
            <person name="Lin Y.M."/>
            <person name="Vaughn R."/>
            <person name="Liu B."/>
            <person name="Simpson S."/>
            <person name="Scheffler B.E."/>
            <person name="Wen L."/>
            <person name="Saski C.A."/>
            <person name="Grover C.E."/>
            <person name="Hu G."/>
            <person name="Conover J.L."/>
            <person name="Carlson J.W."/>
            <person name="Shu S."/>
            <person name="Boston L.B."/>
            <person name="Williams M."/>
            <person name="Peterson D.G."/>
            <person name="McGee K."/>
            <person name="Jones D.C."/>
            <person name="Wendel J.F."/>
            <person name="Stelly D.M."/>
            <person name="Grimwood J."/>
            <person name="Schmutz J."/>
        </authorList>
    </citation>
    <scope>NUCLEOTIDE SEQUENCE [LARGE SCALE GENOMIC DNA]</scope>
    <source>
        <strain evidence="11">cv. 3-79</strain>
    </source>
</reference>
<protein>
    <recommendedName>
        <fullName evidence="12">Heat shock 70 kDa protein 17</fullName>
    </recommendedName>
</protein>
<dbReference type="PROSITE" id="PS01036">
    <property type="entry name" value="HSP70_3"/>
    <property type="match status" value="1"/>
</dbReference>
<evidence type="ECO:0008006" key="12">
    <source>
        <dbReference type="Google" id="ProtNLM"/>
    </source>
</evidence>
<dbReference type="InterPro" id="IPR029048">
    <property type="entry name" value="HSP70_C_sf"/>
</dbReference>
<dbReference type="SUPFAM" id="SSF53067">
    <property type="entry name" value="Actin-like ATPase domain"/>
    <property type="match status" value="2"/>
</dbReference>
<dbReference type="GO" id="GO:0034663">
    <property type="term" value="C:endoplasmic reticulum chaperone complex"/>
    <property type="evidence" value="ECO:0007669"/>
    <property type="project" value="TreeGrafter"/>
</dbReference>
<keyword evidence="2 9" id="KW-0732">Signal</keyword>
<dbReference type="Pfam" id="PF00012">
    <property type="entry name" value="HSP70"/>
    <property type="match status" value="1"/>
</dbReference>
<dbReference type="Gene3D" id="3.90.640.10">
    <property type="entry name" value="Actin, Chain A, domain 4"/>
    <property type="match status" value="1"/>
</dbReference>
<dbReference type="AlphaFoldDB" id="A0A5J5R7W9"/>
<dbReference type="OrthoDB" id="10262720at2759"/>
<dbReference type="CDD" id="cd10230">
    <property type="entry name" value="ASKHA_NBD_HSP70_HYOU1"/>
    <property type="match status" value="1"/>
</dbReference>
<feature type="chain" id="PRO_5023926258" description="Heat shock 70 kDa protein 17" evidence="9">
    <location>
        <begin position="23"/>
        <end position="886"/>
    </location>
</feature>
<dbReference type="GO" id="GO:0005524">
    <property type="term" value="F:ATP binding"/>
    <property type="evidence" value="ECO:0007669"/>
    <property type="project" value="UniProtKB-KW"/>
</dbReference>
<evidence type="ECO:0000313" key="11">
    <source>
        <dbReference type="Proteomes" id="UP000327439"/>
    </source>
</evidence>
<dbReference type="PRINTS" id="PR00301">
    <property type="entry name" value="HEATSHOCK70"/>
</dbReference>
<feature type="compositionally biased region" description="Basic and acidic residues" evidence="8">
    <location>
        <begin position="834"/>
        <end position="886"/>
    </location>
</feature>
<keyword evidence="6" id="KW-0143">Chaperone</keyword>
<evidence type="ECO:0000256" key="8">
    <source>
        <dbReference type="SAM" id="MobiDB-lite"/>
    </source>
</evidence>
<dbReference type="Gene3D" id="2.60.34.10">
    <property type="entry name" value="Substrate Binding Domain Of DNAk, Chain A, domain 1"/>
    <property type="match status" value="1"/>
</dbReference>
<evidence type="ECO:0000256" key="6">
    <source>
        <dbReference type="ARBA" id="ARBA00023186"/>
    </source>
</evidence>
<dbReference type="GO" id="GO:0005788">
    <property type="term" value="C:endoplasmic reticulum lumen"/>
    <property type="evidence" value="ECO:0007669"/>
    <property type="project" value="UniProtKB-SubCell"/>
</dbReference>
<dbReference type="InterPro" id="IPR043129">
    <property type="entry name" value="ATPase_NBD"/>
</dbReference>
<comment type="subcellular location">
    <subcellularLocation>
        <location evidence="1">Endoplasmic reticulum lumen</location>
    </subcellularLocation>
</comment>
<proteinExistence type="inferred from homology"/>
<keyword evidence="5" id="KW-0067">ATP-binding</keyword>
<dbReference type="PANTHER" id="PTHR45639">
    <property type="entry name" value="HSC70CB, ISOFORM G-RELATED"/>
    <property type="match status" value="1"/>
</dbReference>
<feature type="compositionally biased region" description="Low complexity" evidence="8">
    <location>
        <begin position="571"/>
        <end position="599"/>
    </location>
</feature>
<feature type="region of interest" description="Disordered" evidence="8">
    <location>
        <begin position="823"/>
        <end position="886"/>
    </location>
</feature>
<dbReference type="GO" id="GO:0140662">
    <property type="term" value="F:ATP-dependent protein folding chaperone"/>
    <property type="evidence" value="ECO:0007669"/>
    <property type="project" value="InterPro"/>
</dbReference>
<evidence type="ECO:0000256" key="5">
    <source>
        <dbReference type="ARBA" id="ARBA00022840"/>
    </source>
</evidence>
<sequence length="886" mass="98541">MLFRLGIFLSLLSLFLIRSESAVSSIDLGSEWLKVAVVNLKPGKSPITIAINEMSKRKSPALVAFQSETRLLGEEAAGILARYPDKVFSNLRDMIGKPYQDVKRSADSMYLPFDVVEDSRGAAKIRVSSDVSYSVEELLGMILKYASNLAEFHSKVTVKDAVISVPPYFGQAERKGLLKAAEMAGINVISLINEHSGAALQYGIDKDFSNESRHVILYDMGSSSTYAALVFYSAYNSKEFGKTVSVNQFQVKDVRWDSELGGQNMELRLVEYFADEFNKQVGNGVDVRKHPKAMAKLKKQVKRTKEILSANTAASISVESLYDDRDFRSTITREKFEELCADLWDKSLVPVKEVLKHSGLKADDIYAVELIGGATRVPKLQATLQEYFGRKDLDKHLDADEAIVLGSALHAANLSDGIKLNRKLGMVDGSSYGFVVELDGADLSKDEATRLLLVPRMKKLPSKIFKSINHGKDFEVSLAYDREDLLPPGITSPVFAHYAVSGLTDTAEKYSSRNLSAPIKTNLHFSLSRSGILSLDQADAVIQITEWIEVPKKNLTVENTTSASPNASVDNGANSTSEESNSNSESDGGVSNGSNSTVEEPSTTDLGTERKLKKRTFKIPLKIVEKTTGPGMPLSKESLAEAKRRLEALDKKDAERRRTAELKNNLEEYIYATKEKLETSEDFEKVSSNDERQSVIKKLDEVQEWLYTDGEDASASEFQDRLNSLKATADPIFFRFKELTARPEAVEVARQYLSDLKQTIRGWETEKPWLPKDRIDELSTSMDKLKTWLDEKEAEQKKTSGYSTPVFTSEEVYEKVFNLQDKAASIKRIPKPKPKVEKPVKNETETKSENTTSSEKDTSENDKPAGDSDSSTNEKVKGGSEPHDEL</sequence>
<dbReference type="GO" id="GO:0030968">
    <property type="term" value="P:endoplasmic reticulum unfolded protein response"/>
    <property type="evidence" value="ECO:0007669"/>
    <property type="project" value="TreeGrafter"/>
</dbReference>
<evidence type="ECO:0000313" key="10">
    <source>
        <dbReference type="EMBL" id="KAB2026364.1"/>
    </source>
</evidence>
<dbReference type="EMBL" id="CM018220">
    <property type="protein sequence ID" value="KAB2026364.1"/>
    <property type="molecule type" value="Genomic_DNA"/>
</dbReference>
<dbReference type="InterPro" id="IPR029047">
    <property type="entry name" value="HSP70_peptide-bd_sf"/>
</dbReference>
<gene>
    <name evidence="10" type="ORF">ES319_D06G214000v1</name>
</gene>
<keyword evidence="4" id="KW-0256">Endoplasmic reticulum</keyword>
<dbReference type="PANTHER" id="PTHR45639:SF3">
    <property type="entry name" value="HYPOXIA UP-REGULATED PROTEIN 1"/>
    <property type="match status" value="1"/>
</dbReference>